<dbReference type="Pfam" id="PF00356">
    <property type="entry name" value="LacI"/>
    <property type="match status" value="1"/>
</dbReference>
<protein>
    <submittedName>
        <fullName evidence="6">LacI family transcriptional regulator</fullName>
    </submittedName>
</protein>
<dbReference type="SUPFAM" id="SSF47413">
    <property type="entry name" value="lambda repressor-like DNA-binding domains"/>
    <property type="match status" value="1"/>
</dbReference>
<dbReference type="InterPro" id="IPR028082">
    <property type="entry name" value="Peripla_BP_I"/>
</dbReference>
<dbReference type="Gene3D" id="3.40.50.2300">
    <property type="match status" value="2"/>
</dbReference>
<evidence type="ECO:0000313" key="8">
    <source>
        <dbReference type="Proteomes" id="UP000374630"/>
    </source>
</evidence>
<dbReference type="PANTHER" id="PTHR30146:SF153">
    <property type="entry name" value="LACTOSE OPERON REPRESSOR"/>
    <property type="match status" value="1"/>
</dbReference>
<dbReference type="Gene3D" id="1.10.260.40">
    <property type="entry name" value="lambda repressor-like DNA-binding domains"/>
    <property type="match status" value="1"/>
</dbReference>
<dbReference type="PROSITE" id="PS00356">
    <property type="entry name" value="HTH_LACI_1"/>
    <property type="match status" value="1"/>
</dbReference>
<dbReference type="Proteomes" id="UP000374630">
    <property type="component" value="Unassembled WGS sequence"/>
</dbReference>
<name>A0A5J5DSV2_9BIFI</name>
<dbReference type="SUPFAM" id="SSF53822">
    <property type="entry name" value="Periplasmic binding protein-like I"/>
    <property type="match status" value="1"/>
</dbReference>
<dbReference type="InterPro" id="IPR000843">
    <property type="entry name" value="HTH_LacI"/>
</dbReference>
<evidence type="ECO:0000256" key="3">
    <source>
        <dbReference type="ARBA" id="ARBA00023163"/>
    </source>
</evidence>
<feature type="domain" description="HTH lacI-type" evidence="4">
    <location>
        <begin position="7"/>
        <end position="61"/>
    </location>
</feature>
<evidence type="ECO:0000256" key="1">
    <source>
        <dbReference type="ARBA" id="ARBA00023015"/>
    </source>
</evidence>
<dbReference type="PROSITE" id="PS50932">
    <property type="entry name" value="HTH_LACI_2"/>
    <property type="match status" value="1"/>
</dbReference>
<dbReference type="Pfam" id="PF13377">
    <property type="entry name" value="Peripla_BP_3"/>
    <property type="match status" value="1"/>
</dbReference>
<dbReference type="GO" id="GO:0003700">
    <property type="term" value="F:DNA-binding transcription factor activity"/>
    <property type="evidence" value="ECO:0007669"/>
    <property type="project" value="TreeGrafter"/>
</dbReference>
<proteinExistence type="predicted"/>
<keyword evidence="2" id="KW-0238">DNA-binding</keyword>
<sequence length="333" mass="36006">MPVQRELKMADIAKEAGVSIATVSKVVNGRSDVAQRTRAKVEALLKKYDYQKPLIKTAASNCIEVILERIDTVWTLEVLDGVSESATRHGLSVTLTLTGMDPDQPHDWIQGTLERRPVGVVFVLLDGNAEDKQLLDSRKIPYVTVDSRGDADPNCVSIRADNWTGGMLAAKHLLSLGHTRIGVIAGPENMTCSRARIDGFTSTLAAAGVELDPDLILPGDYTVESGQEQSMKLLDRPDRPTAIFLGDDLQAMGLYETARQLGLAIPDDISVIGFDDIRTSQYLGPGLTTILQPIKTMAQTAVDLLVDMSEGNTVPSETVLPTKLVVRDSTAAL</sequence>
<evidence type="ECO:0000313" key="5">
    <source>
        <dbReference type="EMBL" id="KAA8817021.1"/>
    </source>
</evidence>
<keyword evidence="1" id="KW-0805">Transcription regulation</keyword>
<dbReference type="InterPro" id="IPR010982">
    <property type="entry name" value="Lambda_DNA-bd_dom_sf"/>
</dbReference>
<gene>
    <name evidence="6" type="ORF">EM848_04490</name>
    <name evidence="5" type="ORF">EMO90_10865</name>
</gene>
<accession>A0A5J5DSV2</accession>
<evidence type="ECO:0000256" key="2">
    <source>
        <dbReference type="ARBA" id="ARBA00023125"/>
    </source>
</evidence>
<dbReference type="EMBL" id="RZOA01000006">
    <property type="protein sequence ID" value="KAA8823793.1"/>
    <property type="molecule type" value="Genomic_DNA"/>
</dbReference>
<dbReference type="RefSeq" id="WP_150353736.1">
    <property type="nucleotide sequence ID" value="NZ_JAFEJW010000007.1"/>
</dbReference>
<comment type="caution">
    <text evidence="6">The sequence shown here is derived from an EMBL/GenBank/DDBJ whole genome shotgun (WGS) entry which is preliminary data.</text>
</comment>
<dbReference type="OrthoDB" id="3227375at2"/>
<dbReference type="InterPro" id="IPR046335">
    <property type="entry name" value="LacI/GalR-like_sensor"/>
</dbReference>
<dbReference type="EMBL" id="RZNZ01000018">
    <property type="protein sequence ID" value="KAA8817021.1"/>
    <property type="molecule type" value="Genomic_DNA"/>
</dbReference>
<organism evidence="6 7">
    <name type="scientific">Bifidobacterium vespertilionis</name>
    <dbReference type="NCBI Taxonomy" id="2562524"/>
    <lineage>
        <taxon>Bacteria</taxon>
        <taxon>Bacillati</taxon>
        <taxon>Actinomycetota</taxon>
        <taxon>Actinomycetes</taxon>
        <taxon>Bifidobacteriales</taxon>
        <taxon>Bifidobacteriaceae</taxon>
        <taxon>Bifidobacterium</taxon>
    </lineage>
</organism>
<dbReference type="GO" id="GO:0000976">
    <property type="term" value="F:transcription cis-regulatory region binding"/>
    <property type="evidence" value="ECO:0007669"/>
    <property type="project" value="TreeGrafter"/>
</dbReference>
<keyword evidence="3" id="KW-0804">Transcription</keyword>
<dbReference type="CDD" id="cd01392">
    <property type="entry name" value="HTH_LacI"/>
    <property type="match status" value="1"/>
</dbReference>
<evidence type="ECO:0000259" key="4">
    <source>
        <dbReference type="PROSITE" id="PS50932"/>
    </source>
</evidence>
<dbReference type="PANTHER" id="PTHR30146">
    <property type="entry name" value="LACI-RELATED TRANSCRIPTIONAL REPRESSOR"/>
    <property type="match status" value="1"/>
</dbReference>
<evidence type="ECO:0000313" key="7">
    <source>
        <dbReference type="Proteomes" id="UP000345527"/>
    </source>
</evidence>
<evidence type="ECO:0000313" key="6">
    <source>
        <dbReference type="EMBL" id="KAA8823793.1"/>
    </source>
</evidence>
<dbReference type="SMART" id="SM00354">
    <property type="entry name" value="HTH_LACI"/>
    <property type="match status" value="1"/>
</dbReference>
<reference evidence="7 8" key="1">
    <citation type="journal article" date="2019" name="Syst. Appl. Microbiol.">
        <title>Characterization of Bifidobacterium species in feaces of the Egyptian fruit bat: Description of B. vespertilionis sp. nov. and B. rousetti sp. nov.</title>
        <authorList>
            <person name="Modesto M."/>
            <person name="Satti M."/>
            <person name="Watanabe K."/>
            <person name="Puglisi E."/>
            <person name="Morelli L."/>
            <person name="Huang C.-H."/>
            <person name="Liou J.-S."/>
            <person name="Miyashita M."/>
            <person name="Tamura T."/>
            <person name="Saito S."/>
            <person name="Mori K."/>
            <person name="Huang L."/>
            <person name="Sciavilla P."/>
            <person name="Sandri C."/>
            <person name="Spiezio C."/>
            <person name="Vitali F."/>
            <person name="Cavalieri D."/>
            <person name="Perpetuini G."/>
            <person name="Tofalo R."/>
            <person name="Bonetti A."/>
            <person name="Arita M."/>
            <person name="Mattarelli P."/>
        </authorList>
    </citation>
    <scope>NUCLEOTIDE SEQUENCE [LARGE SCALE GENOMIC DNA]</scope>
    <source>
        <strain evidence="5 8">RST16</strain>
        <strain evidence="6 7">RST8</strain>
    </source>
</reference>
<dbReference type="Proteomes" id="UP000345527">
    <property type="component" value="Unassembled WGS sequence"/>
</dbReference>
<dbReference type="CDD" id="cd06296">
    <property type="entry name" value="PBP1_CatR-like"/>
    <property type="match status" value="1"/>
</dbReference>
<dbReference type="AlphaFoldDB" id="A0A5J5DSV2"/>
<keyword evidence="8" id="KW-1185">Reference proteome</keyword>